<proteinExistence type="predicted"/>
<dbReference type="Pfam" id="PF17276">
    <property type="entry name" value="DUF5341"/>
    <property type="match status" value="1"/>
</dbReference>
<accession>H8X6K5</accession>
<reference evidence="1 2" key="1">
    <citation type="journal article" date="2012" name="PLoS ONE">
        <title>Sequence and analysis of the genome of the pathogenic yeast Candida orthopsilosis.</title>
        <authorList>
            <person name="Riccombeni A."/>
            <person name="Vidanes G."/>
            <person name="Proux-Wera E."/>
            <person name="Wolfe K.H."/>
            <person name="Butler G."/>
        </authorList>
    </citation>
    <scope>NUCLEOTIDE SEQUENCE [LARGE SCALE GENOMIC DNA]</scope>
    <source>
        <strain evidence="1 2">Co 90-125</strain>
    </source>
</reference>
<dbReference type="KEGG" id="cot:CORT_0E00250"/>
<evidence type="ECO:0000313" key="2">
    <source>
        <dbReference type="Proteomes" id="UP000005018"/>
    </source>
</evidence>
<sequence length="52" mass="5591">MDPNLGQNQGFNDIGRENAVHGELYFNTYGGIGEYCNDNKDGAQSSQPGCGH</sequence>
<gene>
    <name evidence="1" type="ORF">CORT_0E00250</name>
</gene>
<dbReference type="Proteomes" id="UP000005018">
    <property type="component" value="Chromosome 5"/>
</dbReference>
<dbReference type="InterPro" id="IPR035237">
    <property type="entry name" value="DUF5341"/>
</dbReference>
<dbReference type="AlphaFoldDB" id="H8X6K5"/>
<evidence type="ECO:0000313" key="1">
    <source>
        <dbReference type="EMBL" id="CCG23616.1"/>
    </source>
</evidence>
<organism evidence="1 2">
    <name type="scientific">Candida orthopsilosis (strain 90-125)</name>
    <name type="common">Yeast</name>
    <dbReference type="NCBI Taxonomy" id="1136231"/>
    <lineage>
        <taxon>Eukaryota</taxon>
        <taxon>Fungi</taxon>
        <taxon>Dikarya</taxon>
        <taxon>Ascomycota</taxon>
        <taxon>Saccharomycotina</taxon>
        <taxon>Pichiomycetes</taxon>
        <taxon>Debaryomycetaceae</taxon>
        <taxon>Candida/Lodderomyces clade</taxon>
        <taxon>Candida</taxon>
    </lineage>
</organism>
<dbReference type="EMBL" id="HE681723">
    <property type="protein sequence ID" value="CCG23616.1"/>
    <property type="molecule type" value="Genomic_DNA"/>
</dbReference>
<dbReference type="GeneID" id="14541214"/>
<dbReference type="RefSeq" id="XP_003869749.1">
    <property type="nucleotide sequence ID" value="XM_003869700.1"/>
</dbReference>
<dbReference type="HOGENOM" id="CLU_3087046_0_0_1"/>
<name>H8X6K5_CANO9</name>
<keyword evidence="2" id="KW-1185">Reference proteome</keyword>
<dbReference type="OrthoDB" id="4038251at2759"/>
<protein>
    <submittedName>
        <fullName evidence="1">Uncharacterized protein</fullName>
    </submittedName>
</protein>